<dbReference type="AlphaFoldDB" id="A0A8X6MAQ3"/>
<sequence>MIDLLVLFTRALKKPPHEGDMGIIPRFETAKPQTPRDNTPSLLWYCHFHKGDGLIILIHKPGGRHLNITHLSNINNANRIAMPQHNLSVSAH</sequence>
<reference evidence="1" key="1">
    <citation type="submission" date="2020-08" db="EMBL/GenBank/DDBJ databases">
        <title>Multicomponent nature underlies the extraordinary mechanical properties of spider dragline silk.</title>
        <authorList>
            <person name="Kono N."/>
            <person name="Nakamura H."/>
            <person name="Mori M."/>
            <person name="Yoshida Y."/>
            <person name="Ohtoshi R."/>
            <person name="Malay A.D."/>
            <person name="Moran D.A.P."/>
            <person name="Tomita M."/>
            <person name="Numata K."/>
            <person name="Arakawa K."/>
        </authorList>
    </citation>
    <scope>NUCLEOTIDE SEQUENCE</scope>
</reference>
<gene>
    <name evidence="1" type="ORF">NPIL_138041</name>
</gene>
<keyword evidence="2" id="KW-1185">Reference proteome</keyword>
<organism evidence="1 2">
    <name type="scientific">Nephila pilipes</name>
    <name type="common">Giant wood spider</name>
    <name type="synonym">Nephila maculata</name>
    <dbReference type="NCBI Taxonomy" id="299642"/>
    <lineage>
        <taxon>Eukaryota</taxon>
        <taxon>Metazoa</taxon>
        <taxon>Ecdysozoa</taxon>
        <taxon>Arthropoda</taxon>
        <taxon>Chelicerata</taxon>
        <taxon>Arachnida</taxon>
        <taxon>Araneae</taxon>
        <taxon>Araneomorphae</taxon>
        <taxon>Entelegynae</taxon>
        <taxon>Araneoidea</taxon>
        <taxon>Nephilidae</taxon>
        <taxon>Nephila</taxon>
    </lineage>
</organism>
<protein>
    <submittedName>
        <fullName evidence="1">Uncharacterized protein</fullName>
    </submittedName>
</protein>
<dbReference type="Proteomes" id="UP000887013">
    <property type="component" value="Unassembled WGS sequence"/>
</dbReference>
<accession>A0A8X6MAQ3</accession>
<proteinExistence type="predicted"/>
<evidence type="ECO:0000313" key="1">
    <source>
        <dbReference type="EMBL" id="GFS35612.1"/>
    </source>
</evidence>
<dbReference type="EMBL" id="BMAW01088622">
    <property type="protein sequence ID" value="GFS35612.1"/>
    <property type="molecule type" value="Genomic_DNA"/>
</dbReference>
<comment type="caution">
    <text evidence="1">The sequence shown here is derived from an EMBL/GenBank/DDBJ whole genome shotgun (WGS) entry which is preliminary data.</text>
</comment>
<evidence type="ECO:0000313" key="2">
    <source>
        <dbReference type="Proteomes" id="UP000887013"/>
    </source>
</evidence>
<name>A0A8X6MAQ3_NEPPI</name>